<dbReference type="PROSITE" id="PS50943">
    <property type="entry name" value="HTH_CROC1"/>
    <property type="match status" value="1"/>
</dbReference>
<evidence type="ECO:0000256" key="2">
    <source>
        <dbReference type="ARBA" id="ARBA00023125"/>
    </source>
</evidence>
<dbReference type="SMART" id="SM00530">
    <property type="entry name" value="HTH_XRE"/>
    <property type="match status" value="1"/>
</dbReference>
<keyword evidence="3" id="KW-0804">Transcription</keyword>
<evidence type="ECO:0000259" key="4">
    <source>
        <dbReference type="PROSITE" id="PS50943"/>
    </source>
</evidence>
<dbReference type="GO" id="GO:0003677">
    <property type="term" value="F:DNA binding"/>
    <property type="evidence" value="ECO:0007669"/>
    <property type="project" value="UniProtKB-KW"/>
</dbReference>
<dbReference type="OrthoDB" id="7011085at2"/>
<keyword evidence="6" id="KW-1185">Reference proteome</keyword>
<dbReference type="PANTHER" id="PTHR40661:SF3">
    <property type="entry name" value="FELS-1 PROPHAGE TRANSCRIPTIONAL REGULATOR"/>
    <property type="match status" value="1"/>
</dbReference>
<dbReference type="CDD" id="cd06462">
    <property type="entry name" value="Peptidase_S24_S26"/>
    <property type="match status" value="1"/>
</dbReference>
<reference evidence="5 6" key="1">
    <citation type="submission" date="2018-08" db="EMBL/GenBank/DDBJ databases">
        <title>Comamonas testosteroni strain SWCO2.</title>
        <authorList>
            <person name="Jiang N."/>
            <person name="Zhang X.Z."/>
        </authorList>
    </citation>
    <scope>NUCLEOTIDE SEQUENCE [LARGE SCALE GENOMIC DNA]</scope>
    <source>
        <strain evidence="5 6">SWCO2</strain>
    </source>
</reference>
<gene>
    <name evidence="5" type="ORF">DZC30_05065</name>
</gene>
<dbReference type="SUPFAM" id="SSF47413">
    <property type="entry name" value="lambda repressor-like DNA-binding domains"/>
    <property type="match status" value="1"/>
</dbReference>
<keyword evidence="1" id="KW-0805">Transcription regulation</keyword>
<dbReference type="EMBL" id="QURR01000004">
    <property type="protein sequence ID" value="RGE46141.1"/>
    <property type="molecule type" value="Genomic_DNA"/>
</dbReference>
<protein>
    <submittedName>
        <fullName evidence="5">Helix-turn-helix transcriptional regulator</fullName>
    </submittedName>
</protein>
<dbReference type="Gene3D" id="1.10.260.40">
    <property type="entry name" value="lambda repressor-like DNA-binding domains"/>
    <property type="match status" value="1"/>
</dbReference>
<evidence type="ECO:0000256" key="3">
    <source>
        <dbReference type="ARBA" id="ARBA00023163"/>
    </source>
</evidence>
<dbReference type="InterPro" id="IPR010982">
    <property type="entry name" value="Lambda_DNA-bd_dom_sf"/>
</dbReference>
<dbReference type="AlphaFoldDB" id="A0A373FPP8"/>
<dbReference type="Gene3D" id="2.10.109.10">
    <property type="entry name" value="Umud Fragment, subunit A"/>
    <property type="match status" value="1"/>
</dbReference>
<comment type="caution">
    <text evidence="5">The sequence shown here is derived from an EMBL/GenBank/DDBJ whole genome shotgun (WGS) entry which is preliminary data.</text>
</comment>
<evidence type="ECO:0000313" key="6">
    <source>
        <dbReference type="Proteomes" id="UP000261948"/>
    </source>
</evidence>
<dbReference type="CDD" id="cd00093">
    <property type="entry name" value="HTH_XRE"/>
    <property type="match status" value="1"/>
</dbReference>
<dbReference type="InterPro" id="IPR036286">
    <property type="entry name" value="LexA/Signal_pep-like_sf"/>
</dbReference>
<dbReference type="InterPro" id="IPR015927">
    <property type="entry name" value="Peptidase_S24_S26A/B/C"/>
</dbReference>
<dbReference type="PANTHER" id="PTHR40661">
    <property type="match status" value="1"/>
</dbReference>
<feature type="domain" description="HTH cro/C1-type" evidence="4">
    <location>
        <begin position="21"/>
        <end position="74"/>
    </location>
</feature>
<accession>A0A373FPP8</accession>
<dbReference type="SUPFAM" id="SSF51306">
    <property type="entry name" value="LexA/Signal peptidase"/>
    <property type="match status" value="1"/>
</dbReference>
<keyword evidence="2" id="KW-0238">DNA-binding</keyword>
<dbReference type="InterPro" id="IPR001387">
    <property type="entry name" value="Cro/C1-type_HTH"/>
</dbReference>
<sequence length="244" mass="26434">MGIVMNKSDKPDFRLAMALRLRESCERLGLTGVALSKDTGFASSTVNNWLNGVSAPSAEFLAYIQNLGIDVPFILTGSTSSPPAAVRLKHSISGSAPAPATDEDAIYVPLLSATGSMGPGNELLTEDVVMGDVPFSKVWISNHLPRCRPAALKLVHAYGDSMRGTLDSGDFCLVDTDAKEVLVDGVYVLEAHSRLFIKRVRQRLDGRYEVSSDNEAIKTSDILDGTQQICIKGRVVYGWNGRRF</sequence>
<proteinExistence type="predicted"/>
<evidence type="ECO:0000256" key="1">
    <source>
        <dbReference type="ARBA" id="ARBA00023015"/>
    </source>
</evidence>
<dbReference type="Proteomes" id="UP000261948">
    <property type="component" value="Unassembled WGS sequence"/>
</dbReference>
<organism evidence="5 6">
    <name type="scientific">Comamonas testosteroni</name>
    <name type="common">Pseudomonas testosteroni</name>
    <dbReference type="NCBI Taxonomy" id="285"/>
    <lineage>
        <taxon>Bacteria</taxon>
        <taxon>Pseudomonadati</taxon>
        <taxon>Pseudomonadota</taxon>
        <taxon>Betaproteobacteria</taxon>
        <taxon>Burkholderiales</taxon>
        <taxon>Comamonadaceae</taxon>
        <taxon>Comamonas</taxon>
    </lineage>
</organism>
<evidence type="ECO:0000313" key="5">
    <source>
        <dbReference type="EMBL" id="RGE46141.1"/>
    </source>
</evidence>
<name>A0A373FPP8_COMTE</name>
<dbReference type="Pfam" id="PF00717">
    <property type="entry name" value="Peptidase_S24"/>
    <property type="match status" value="1"/>
</dbReference>